<comment type="caution">
    <text evidence="1">The sequence shown here is derived from an EMBL/GenBank/DDBJ whole genome shotgun (WGS) entry which is preliminary data.</text>
</comment>
<evidence type="ECO:0000313" key="1">
    <source>
        <dbReference type="EMBL" id="PKI69029.1"/>
    </source>
</evidence>
<dbReference type="Proteomes" id="UP000233551">
    <property type="component" value="Unassembled WGS sequence"/>
</dbReference>
<protein>
    <submittedName>
        <fullName evidence="1">Uncharacterized protein</fullName>
    </submittedName>
</protein>
<proteinExistence type="predicted"/>
<name>A0A2I0KKR4_PUNGR</name>
<reference evidence="1 2" key="1">
    <citation type="submission" date="2017-11" db="EMBL/GenBank/DDBJ databases">
        <title>De-novo sequencing of pomegranate (Punica granatum L.) genome.</title>
        <authorList>
            <person name="Akparov Z."/>
            <person name="Amiraslanov A."/>
            <person name="Hajiyeva S."/>
            <person name="Abbasov M."/>
            <person name="Kaur K."/>
            <person name="Hamwieh A."/>
            <person name="Solovyev V."/>
            <person name="Salamov A."/>
            <person name="Braich B."/>
            <person name="Kosarev P."/>
            <person name="Mahmoud A."/>
            <person name="Hajiyev E."/>
            <person name="Babayeva S."/>
            <person name="Izzatullayeva V."/>
            <person name="Mammadov A."/>
            <person name="Mammadov A."/>
            <person name="Sharifova S."/>
            <person name="Ojaghi J."/>
            <person name="Eynullazada K."/>
            <person name="Bayramov B."/>
            <person name="Abdulazimova A."/>
            <person name="Shahmuradov I."/>
        </authorList>
    </citation>
    <scope>NUCLEOTIDE SEQUENCE [LARGE SCALE GENOMIC DNA]</scope>
    <source>
        <strain evidence="2">cv. AG2017</strain>
        <tissue evidence="1">Leaf</tissue>
    </source>
</reference>
<dbReference type="AlphaFoldDB" id="A0A2I0KKR4"/>
<evidence type="ECO:0000313" key="2">
    <source>
        <dbReference type="Proteomes" id="UP000233551"/>
    </source>
</evidence>
<accession>A0A2I0KKR4</accession>
<dbReference type="EMBL" id="PGOL01000523">
    <property type="protein sequence ID" value="PKI69029.1"/>
    <property type="molecule type" value="Genomic_DNA"/>
</dbReference>
<keyword evidence="2" id="KW-1185">Reference proteome</keyword>
<sequence length="72" mass="7921">MARGAYFNDDLDVAVDLFNEAIAFNIRECADLYADRAHSRIQLGDFVGVKACVYVRTPYIDTVRASTGSSKG</sequence>
<gene>
    <name evidence="1" type="ORF">CRG98_010498</name>
</gene>
<organism evidence="1 2">
    <name type="scientific">Punica granatum</name>
    <name type="common">Pomegranate</name>
    <dbReference type="NCBI Taxonomy" id="22663"/>
    <lineage>
        <taxon>Eukaryota</taxon>
        <taxon>Viridiplantae</taxon>
        <taxon>Streptophyta</taxon>
        <taxon>Embryophyta</taxon>
        <taxon>Tracheophyta</taxon>
        <taxon>Spermatophyta</taxon>
        <taxon>Magnoliopsida</taxon>
        <taxon>eudicotyledons</taxon>
        <taxon>Gunneridae</taxon>
        <taxon>Pentapetalae</taxon>
        <taxon>rosids</taxon>
        <taxon>malvids</taxon>
        <taxon>Myrtales</taxon>
        <taxon>Lythraceae</taxon>
        <taxon>Punica</taxon>
    </lineage>
</organism>